<organism evidence="2 3">
    <name type="scientific">Centaurea solstitialis</name>
    <name type="common">yellow star-thistle</name>
    <dbReference type="NCBI Taxonomy" id="347529"/>
    <lineage>
        <taxon>Eukaryota</taxon>
        <taxon>Viridiplantae</taxon>
        <taxon>Streptophyta</taxon>
        <taxon>Embryophyta</taxon>
        <taxon>Tracheophyta</taxon>
        <taxon>Spermatophyta</taxon>
        <taxon>Magnoliopsida</taxon>
        <taxon>eudicotyledons</taxon>
        <taxon>Gunneridae</taxon>
        <taxon>Pentapetalae</taxon>
        <taxon>asterids</taxon>
        <taxon>campanulids</taxon>
        <taxon>Asterales</taxon>
        <taxon>Asteraceae</taxon>
        <taxon>Carduoideae</taxon>
        <taxon>Cardueae</taxon>
        <taxon>Centaureinae</taxon>
        <taxon>Centaurea</taxon>
    </lineage>
</organism>
<name>A0AA38WBL0_9ASTR</name>
<feature type="transmembrane region" description="Helical" evidence="1">
    <location>
        <begin position="94"/>
        <end position="113"/>
    </location>
</feature>
<evidence type="ECO:0000256" key="1">
    <source>
        <dbReference type="SAM" id="Phobius"/>
    </source>
</evidence>
<dbReference type="Pfam" id="PF12796">
    <property type="entry name" value="Ank_2"/>
    <property type="match status" value="1"/>
</dbReference>
<comment type="caution">
    <text evidence="2">The sequence shown here is derived from an EMBL/GenBank/DDBJ whole genome shotgun (WGS) entry which is preliminary data.</text>
</comment>
<sequence>MIAVGTNQSHQFVKDLLSNLSKDDLMSSALAAKNHIGDNVFHYAAKIGNMIDAEQLVLHSRKPTEEILMHENDNGDTPLMYAASFGRKKKMLDFFFSLTGVPINVISLLLNAIDARFLGTYI</sequence>
<proteinExistence type="predicted"/>
<dbReference type="AlphaFoldDB" id="A0AA38WBL0"/>
<evidence type="ECO:0000313" key="2">
    <source>
        <dbReference type="EMBL" id="KAJ9555502.1"/>
    </source>
</evidence>
<reference evidence="2" key="1">
    <citation type="submission" date="2023-03" db="EMBL/GenBank/DDBJ databases">
        <title>Chromosome-scale reference genome and RAD-based genetic map of yellow starthistle (Centaurea solstitialis) reveal putative structural variation and QTLs associated with invader traits.</title>
        <authorList>
            <person name="Reatini B."/>
            <person name="Cang F.A."/>
            <person name="Jiang Q."/>
            <person name="Mckibben M.T.W."/>
            <person name="Barker M.S."/>
            <person name="Rieseberg L.H."/>
            <person name="Dlugosch K.M."/>
        </authorList>
    </citation>
    <scope>NUCLEOTIDE SEQUENCE</scope>
    <source>
        <strain evidence="2">CAN-66</strain>
        <tissue evidence="2">Leaf</tissue>
    </source>
</reference>
<dbReference type="Gene3D" id="1.25.40.20">
    <property type="entry name" value="Ankyrin repeat-containing domain"/>
    <property type="match status" value="1"/>
</dbReference>
<accession>A0AA38WBL0</accession>
<dbReference type="EMBL" id="JARYMX010000003">
    <property type="protein sequence ID" value="KAJ9555502.1"/>
    <property type="molecule type" value="Genomic_DNA"/>
</dbReference>
<dbReference type="InterPro" id="IPR036770">
    <property type="entry name" value="Ankyrin_rpt-contain_sf"/>
</dbReference>
<dbReference type="InterPro" id="IPR002110">
    <property type="entry name" value="Ankyrin_rpt"/>
</dbReference>
<evidence type="ECO:0000313" key="3">
    <source>
        <dbReference type="Proteomes" id="UP001172457"/>
    </source>
</evidence>
<keyword evidence="1" id="KW-0472">Membrane</keyword>
<keyword evidence="3" id="KW-1185">Reference proteome</keyword>
<gene>
    <name evidence="2" type="ORF">OSB04_010116</name>
</gene>
<dbReference type="Proteomes" id="UP001172457">
    <property type="component" value="Chromosome 3"/>
</dbReference>
<keyword evidence="1" id="KW-1133">Transmembrane helix</keyword>
<keyword evidence="1" id="KW-0812">Transmembrane</keyword>
<protein>
    <submittedName>
        <fullName evidence="2">Uncharacterized protein</fullName>
    </submittedName>
</protein>
<dbReference type="SUPFAM" id="SSF48403">
    <property type="entry name" value="Ankyrin repeat"/>
    <property type="match status" value="1"/>
</dbReference>